<dbReference type="PANTHER" id="PTHR19136:SF81">
    <property type="entry name" value="MOLYBDENUM COFACTOR GUANYLYLTRANSFERASE"/>
    <property type="match status" value="1"/>
</dbReference>
<evidence type="ECO:0000256" key="2">
    <source>
        <dbReference type="ARBA" id="ARBA00022679"/>
    </source>
</evidence>
<dbReference type="GO" id="GO:0006777">
    <property type="term" value="P:Mo-molybdopterin cofactor biosynthetic process"/>
    <property type="evidence" value="ECO:0007669"/>
    <property type="project" value="UniProtKB-KW"/>
</dbReference>
<reference evidence="9" key="1">
    <citation type="submission" date="2018-05" db="EMBL/GenBank/DDBJ databases">
        <authorList>
            <person name="Lanie J.A."/>
            <person name="Ng W.-L."/>
            <person name="Kazmierczak K.M."/>
            <person name="Andrzejewski T.M."/>
            <person name="Davidsen T.M."/>
            <person name="Wayne K.J."/>
            <person name="Tettelin H."/>
            <person name="Glass J.I."/>
            <person name="Rusch D."/>
            <person name="Podicherti R."/>
            <person name="Tsui H.-C.T."/>
            <person name="Winkler M.E."/>
        </authorList>
    </citation>
    <scope>NUCLEOTIDE SEQUENCE</scope>
</reference>
<keyword evidence="2" id="KW-0808">Transferase</keyword>
<sequence>MNENNILGVILAGGKSKRFGQEKSQVKLGDKTLLEHSLSKLKSKFDKILIVTNSNTIKDYTTINDCIDGQLGPLVGVLSAMKWIKKNSFSYNWIATFPCDTPFFNISIIEEFFKASKLNDNLLYFVKSKEKRHNIFGLWSLKLIEILEKDIIENNYRKVEKWANKIGVKTIDVSYDDIDPFFNINTKEDLVEAEKILKNYKHD</sequence>
<dbReference type="Gene3D" id="3.90.550.10">
    <property type="entry name" value="Spore Coat Polysaccharide Biosynthesis Protein SpsA, Chain A"/>
    <property type="match status" value="1"/>
</dbReference>
<evidence type="ECO:0000313" key="9">
    <source>
        <dbReference type="EMBL" id="SVA64307.1"/>
    </source>
</evidence>
<dbReference type="EMBL" id="UINC01015234">
    <property type="protein sequence ID" value="SVA64307.1"/>
    <property type="molecule type" value="Genomic_DNA"/>
</dbReference>
<organism evidence="9">
    <name type="scientific">marine metagenome</name>
    <dbReference type="NCBI Taxonomy" id="408172"/>
    <lineage>
        <taxon>unclassified sequences</taxon>
        <taxon>metagenomes</taxon>
        <taxon>ecological metagenomes</taxon>
    </lineage>
</organism>
<feature type="domain" description="MobA-like NTP transferase" evidence="8">
    <location>
        <begin position="8"/>
        <end position="159"/>
    </location>
</feature>
<evidence type="ECO:0000256" key="4">
    <source>
        <dbReference type="ARBA" id="ARBA00022741"/>
    </source>
</evidence>
<dbReference type="GO" id="GO:0016779">
    <property type="term" value="F:nucleotidyltransferase activity"/>
    <property type="evidence" value="ECO:0007669"/>
    <property type="project" value="TreeGrafter"/>
</dbReference>
<name>A0A381XJF7_9ZZZZ</name>
<gene>
    <name evidence="9" type="ORF">METZ01_LOCUS117161</name>
</gene>
<dbReference type="GO" id="GO:0046872">
    <property type="term" value="F:metal ion binding"/>
    <property type="evidence" value="ECO:0007669"/>
    <property type="project" value="UniProtKB-KW"/>
</dbReference>
<keyword evidence="7" id="KW-0501">Molybdenum cofactor biosynthesis</keyword>
<dbReference type="CDD" id="cd02503">
    <property type="entry name" value="MobA"/>
    <property type="match status" value="1"/>
</dbReference>
<keyword evidence="1" id="KW-0963">Cytoplasm</keyword>
<dbReference type="InterPro" id="IPR013482">
    <property type="entry name" value="Molybde_CF_guanTrfase"/>
</dbReference>
<dbReference type="HAMAP" id="MF_00316">
    <property type="entry name" value="MobA"/>
    <property type="match status" value="1"/>
</dbReference>
<keyword evidence="6" id="KW-0342">GTP-binding</keyword>
<dbReference type="Pfam" id="PF12804">
    <property type="entry name" value="NTP_transf_3"/>
    <property type="match status" value="1"/>
</dbReference>
<evidence type="ECO:0000256" key="7">
    <source>
        <dbReference type="ARBA" id="ARBA00023150"/>
    </source>
</evidence>
<evidence type="ECO:0000259" key="8">
    <source>
        <dbReference type="Pfam" id="PF12804"/>
    </source>
</evidence>
<proteinExistence type="inferred from homology"/>
<dbReference type="GO" id="GO:0005525">
    <property type="term" value="F:GTP binding"/>
    <property type="evidence" value="ECO:0007669"/>
    <property type="project" value="UniProtKB-KW"/>
</dbReference>
<dbReference type="SUPFAM" id="SSF53448">
    <property type="entry name" value="Nucleotide-diphospho-sugar transferases"/>
    <property type="match status" value="1"/>
</dbReference>
<dbReference type="InterPro" id="IPR029044">
    <property type="entry name" value="Nucleotide-diphossugar_trans"/>
</dbReference>
<evidence type="ECO:0000256" key="5">
    <source>
        <dbReference type="ARBA" id="ARBA00022842"/>
    </source>
</evidence>
<evidence type="ECO:0000256" key="6">
    <source>
        <dbReference type="ARBA" id="ARBA00023134"/>
    </source>
</evidence>
<dbReference type="PANTHER" id="PTHR19136">
    <property type="entry name" value="MOLYBDENUM COFACTOR GUANYLYLTRANSFERASE"/>
    <property type="match status" value="1"/>
</dbReference>
<keyword evidence="5" id="KW-0460">Magnesium</keyword>
<evidence type="ECO:0000256" key="1">
    <source>
        <dbReference type="ARBA" id="ARBA00022490"/>
    </source>
</evidence>
<keyword evidence="4" id="KW-0547">Nucleotide-binding</keyword>
<evidence type="ECO:0000256" key="3">
    <source>
        <dbReference type="ARBA" id="ARBA00022723"/>
    </source>
</evidence>
<keyword evidence="3" id="KW-0479">Metal-binding</keyword>
<dbReference type="InterPro" id="IPR025877">
    <property type="entry name" value="MobA-like_NTP_Trfase"/>
</dbReference>
<accession>A0A381XJF7</accession>
<protein>
    <recommendedName>
        <fullName evidence="8">MobA-like NTP transferase domain-containing protein</fullName>
    </recommendedName>
</protein>
<dbReference type="AlphaFoldDB" id="A0A381XJF7"/>